<dbReference type="GO" id="GO:0005992">
    <property type="term" value="P:trehalose biosynthetic process"/>
    <property type="evidence" value="ECO:0007669"/>
    <property type="project" value="TreeGrafter"/>
</dbReference>
<dbReference type="Proteomes" id="UP000234857">
    <property type="component" value="Unassembled WGS sequence"/>
</dbReference>
<dbReference type="Pfam" id="PF00128">
    <property type="entry name" value="Alpha-amylase"/>
    <property type="match status" value="1"/>
</dbReference>
<proteinExistence type="predicted"/>
<dbReference type="SUPFAM" id="SSF51445">
    <property type="entry name" value="(Trans)glycosidases"/>
    <property type="match status" value="1"/>
</dbReference>
<dbReference type="InterPro" id="IPR006047">
    <property type="entry name" value="GH13_cat_dom"/>
</dbReference>
<reference evidence="2 3" key="1">
    <citation type="submission" date="2017-11" db="EMBL/GenBank/DDBJ databases">
        <title>Genome-resolved metagenomics identifies genetic mobility, metabolic interactions, and unexpected diversity in perchlorate-reducing communities.</title>
        <authorList>
            <person name="Barnum T.P."/>
            <person name="Figueroa I.A."/>
            <person name="Carlstrom C.I."/>
            <person name="Lucas L.N."/>
            <person name="Engelbrektson A.L."/>
            <person name="Coates J.D."/>
        </authorList>
    </citation>
    <scope>NUCLEOTIDE SEQUENCE [LARGE SCALE GENOMIC DNA]</scope>
    <source>
        <strain evidence="2">BM706</strain>
    </source>
</reference>
<dbReference type="SMART" id="SM00642">
    <property type="entry name" value="Aamy"/>
    <property type="match status" value="1"/>
</dbReference>
<dbReference type="InterPro" id="IPR012767">
    <property type="entry name" value="Trehalose_TreY"/>
</dbReference>
<evidence type="ECO:0000313" key="2">
    <source>
        <dbReference type="EMBL" id="PLX16088.1"/>
    </source>
</evidence>
<dbReference type="AlphaFoldDB" id="A0A2N5ZBN7"/>
<evidence type="ECO:0000313" key="3">
    <source>
        <dbReference type="Proteomes" id="UP000234857"/>
    </source>
</evidence>
<dbReference type="PANTHER" id="PTHR10357:SF216">
    <property type="entry name" value="MALTOOLIGOSYL TREHALOSE SYNTHASE-RELATED"/>
    <property type="match status" value="1"/>
</dbReference>
<name>A0A2N5ZBN7_MUIH1</name>
<dbReference type="PANTHER" id="PTHR10357">
    <property type="entry name" value="ALPHA-AMYLASE FAMILY MEMBER"/>
    <property type="match status" value="1"/>
</dbReference>
<dbReference type="Gene3D" id="3.30.1590.10">
    <property type="entry name" value="Maltooligosyl trehalose synthase, domain 2"/>
    <property type="match status" value="1"/>
</dbReference>
<comment type="caution">
    <text evidence="2">The sequence shown here is derived from an EMBL/GenBank/DDBJ whole genome shotgun (WGS) entry which is preliminary data.</text>
</comment>
<accession>A0A2N5ZBN7</accession>
<gene>
    <name evidence="2" type="primary">treY</name>
    <name evidence="2" type="ORF">C0601_10720</name>
</gene>
<feature type="domain" description="Glycosyl hydrolase family 13 catalytic" evidence="1">
    <location>
        <begin position="4"/>
        <end position="536"/>
    </location>
</feature>
<organism evidence="2 3">
    <name type="scientific">Muiribacterium halophilum</name>
    <dbReference type="NCBI Taxonomy" id="2053465"/>
    <lineage>
        <taxon>Bacteria</taxon>
        <taxon>Candidatus Muiribacteriota</taxon>
        <taxon>Candidatus Muiribacteriia</taxon>
        <taxon>Candidatus Muiribacteriales</taxon>
        <taxon>Candidatus Muiribacteriaceae</taxon>
        <taxon>Candidatus Muiribacterium</taxon>
    </lineage>
</organism>
<dbReference type="NCBIfam" id="TIGR02401">
    <property type="entry name" value="trehalose_TreY"/>
    <property type="match status" value="1"/>
</dbReference>
<dbReference type="GO" id="GO:0047470">
    <property type="term" value="F:(1,4)-alpha-D-glucan 1-alpha-D-glucosylmutase activity"/>
    <property type="evidence" value="ECO:0007669"/>
    <property type="project" value="TreeGrafter"/>
</dbReference>
<dbReference type="EMBL" id="PKTG01000122">
    <property type="protein sequence ID" value="PLX16088.1"/>
    <property type="molecule type" value="Genomic_DNA"/>
</dbReference>
<evidence type="ECO:0000259" key="1">
    <source>
        <dbReference type="SMART" id="SM00642"/>
    </source>
</evidence>
<dbReference type="CDD" id="cd11336">
    <property type="entry name" value="AmyAc_MTSase"/>
    <property type="match status" value="1"/>
</dbReference>
<sequence>MYIPLSTYRFQLNRNFDLKKLKANVKYLEDLNINTIYASPVFKAQKGSLHGYDIIDPNSINEEIGDISYLRSLLVFLKKKGIGWVQDIVPNHMAYSSQNDMLMDIFEKGKNSSFIDYFDIEWDHPYMHIKGKVIAPFLGSFYATALNNGELNLVYSEKGLFVKYYENLFPLSLRSYETVFMNKIELLKEKLGEDSLEIVKFIGVIKFLTSFSDDEEKISDSIHIHPAKAMLWDIYSSERQIRAFMDNNLVLFNTGSPDGSWDLMDELLSRQIFKLCFWKFATEEINYRRFFTVNGLISVKIQQSEVFDHHHDLLFTLCEEGLIDGVRVDHVDGLWDPTTYLQRLRNRLPDKYVTVEKILESNEQLTEKWPIEGTTGYDYMFFSNNVFIKNENEQLMTEIYNRFTGSWHSVEELLYSRKRIIITKHMAGDIDNLAIFLKKISEKDRYGRDITLYGLKNALVEIITYFPVYRTYIDSQGISDSDRYYINMAVRKALDENPSLYHEIGFIQKFILPEDDNKKELDIDRNIFAMKIQQFTAPIVAKGLEDTFFYIYNRLTSLNEVGGNPLRFGVSKVLFNGFIKKRMKRHPYSINATSTHDTKRGEDVRARLNVLSEIPHVWDSFIKKAAKINESFKGKRNGIEIPDKNDEYLIYQTLAGTFRCGKKVDDKYIKRIKDYIVKAIREAKVHTAWISNDDDYETSCLNFVDYILSDKENFLPLLNDFVEQIAVFGFYNSISQTILKNTLPGIPDYYQGSELWEFSLVDPDNRNVPDFSKRKRYIKELDCIKDHSEWMKKNIKKPYNGKIKMYIISRLLKLRKEIPSLFLDGDFKELEIHGDYSENIYGFKREYEKYRIIVLIPLYCSEIISKKGVYNNSVFSSVSLMDEEGEFVDVLTEKKIVLYDGIGLDKVLCDCAFVVLKENK</sequence>
<dbReference type="InterPro" id="IPR017853">
    <property type="entry name" value="GH"/>
</dbReference>
<dbReference type="Gene3D" id="3.20.20.80">
    <property type="entry name" value="Glycosidases"/>
    <property type="match status" value="3"/>
</dbReference>
<protein>
    <submittedName>
        <fullName evidence="2">Malto-oligosyltrehalose synthase</fullName>
    </submittedName>
</protein>
<dbReference type="GO" id="GO:0030980">
    <property type="term" value="P:alpha-glucan catabolic process"/>
    <property type="evidence" value="ECO:0007669"/>
    <property type="project" value="TreeGrafter"/>
</dbReference>